<evidence type="ECO:0000256" key="3">
    <source>
        <dbReference type="ARBA" id="ARBA00022741"/>
    </source>
</evidence>
<dbReference type="InterPro" id="IPR006691">
    <property type="entry name" value="GyrA/parC_rep"/>
</dbReference>
<dbReference type="NCBIfam" id="NF004044">
    <property type="entry name" value="PRK05561.1"/>
    <property type="match status" value="1"/>
</dbReference>
<evidence type="ECO:0000256" key="8">
    <source>
        <dbReference type="HAMAP-Rule" id="MF_01897"/>
    </source>
</evidence>
<dbReference type="GO" id="GO:0003918">
    <property type="term" value="F:DNA topoisomerase type II (double strand cut, ATP-hydrolyzing) activity"/>
    <property type="evidence" value="ECO:0007669"/>
    <property type="project" value="UniProtKB-EC"/>
</dbReference>
<dbReference type="Gene3D" id="3.90.199.10">
    <property type="entry name" value="Topoisomerase II, domain 5"/>
    <property type="match status" value="1"/>
</dbReference>
<comment type="similarity">
    <text evidence="2 8">Belongs to the type II topoisomerase GyrA/ParC subunit family.</text>
</comment>
<evidence type="ECO:0000256" key="2">
    <source>
        <dbReference type="ARBA" id="ARBA00008263"/>
    </source>
</evidence>
<keyword evidence="7 8" id="KW-0413">Isomerase</keyword>
<keyword evidence="13" id="KW-1185">Reference proteome</keyword>
<evidence type="ECO:0000313" key="12">
    <source>
        <dbReference type="EMBL" id="MDZ8118626.1"/>
    </source>
</evidence>
<feature type="compositionally biased region" description="Acidic residues" evidence="10">
    <location>
        <begin position="807"/>
        <end position="825"/>
    </location>
</feature>
<evidence type="ECO:0000256" key="4">
    <source>
        <dbReference type="ARBA" id="ARBA00022840"/>
    </source>
</evidence>
<gene>
    <name evidence="8 12" type="primary">gyrA</name>
    <name evidence="12" type="ORF">P9H32_08290</name>
</gene>
<dbReference type="SMART" id="SM00434">
    <property type="entry name" value="TOP4c"/>
    <property type="match status" value="1"/>
</dbReference>
<dbReference type="PROSITE" id="PS52040">
    <property type="entry name" value="TOPO_IIA"/>
    <property type="match status" value="1"/>
</dbReference>
<comment type="caution">
    <text evidence="12">The sequence shown here is derived from an EMBL/GenBank/DDBJ whole genome shotgun (WGS) entry which is preliminary data.</text>
</comment>
<evidence type="ECO:0000256" key="5">
    <source>
        <dbReference type="ARBA" id="ARBA00023029"/>
    </source>
</evidence>
<comment type="miscellaneous">
    <text evidence="8">Few gyrases are as efficient as E.coli at forming negative supercoils. Not all organisms have 2 type II topoisomerases; in organisms with a single type II topoisomerase this enzyme also has to decatenate newly replicated chromosomes.</text>
</comment>
<feature type="region of interest" description="Disordered" evidence="10">
    <location>
        <begin position="806"/>
        <end position="854"/>
    </location>
</feature>
<comment type="subcellular location">
    <subcellularLocation>
        <location evidence="8">Cytoplasm</location>
    </subcellularLocation>
</comment>
<protein>
    <recommendedName>
        <fullName evidence="8">DNA gyrase subunit A</fullName>
        <ecNumber evidence="8">5.6.2.2</ecNumber>
    </recommendedName>
</protein>
<organism evidence="12 13">
    <name type="scientific">Pontiella agarivorans</name>
    <dbReference type="NCBI Taxonomy" id="3038953"/>
    <lineage>
        <taxon>Bacteria</taxon>
        <taxon>Pseudomonadati</taxon>
        <taxon>Kiritimatiellota</taxon>
        <taxon>Kiritimatiellia</taxon>
        <taxon>Kiritimatiellales</taxon>
        <taxon>Pontiellaceae</taxon>
        <taxon>Pontiella</taxon>
    </lineage>
</organism>
<dbReference type="InterPro" id="IPR035516">
    <property type="entry name" value="Gyrase/topoIV_suA_C"/>
</dbReference>
<name>A0ABU5MWL8_9BACT</name>
<dbReference type="InterPro" id="IPR050220">
    <property type="entry name" value="Type_II_DNA_Topoisomerases"/>
</dbReference>
<evidence type="ECO:0000256" key="1">
    <source>
        <dbReference type="ARBA" id="ARBA00000185"/>
    </source>
</evidence>
<evidence type="ECO:0000313" key="13">
    <source>
        <dbReference type="Proteomes" id="UP001290861"/>
    </source>
</evidence>
<dbReference type="EC" id="5.6.2.2" evidence="8"/>
<dbReference type="PANTHER" id="PTHR43493">
    <property type="entry name" value="DNA GYRASE/TOPOISOMERASE SUBUNIT A"/>
    <property type="match status" value="1"/>
</dbReference>
<sequence>MDNILNERIDLINIEDEMQRAYIDYSMSVIVGRALPDARDGLKPGNRRILYAMKERGWTHSKAFVKCAKVVGEVIGNYHPHGDTAVYDTLVRMAQEWAMRGMLIDGQGNFGSIDGDRAAAYRYTECRLRPLAEEMLADIDKNTVDMRPNFDESLMEPSVLPARVPNLLVNGSTGIAVGMATNIPPHNLGEVIDGTILLIDNPEATIDELHELIKGPDFPTGGTVYGLNAVRDFYTTGRGKIKVRGKAEIEEEDNGKARIIITEIPYALNKTLLIQKMVHLVRDKKLEGISDIRDESGKEGIRLVIELKRNAVPNVLLNNIFKHTQMEQTFGGIMLAIDKGKPRVMNLKEALQCFIDHRFEVITRRTQFDLEKAQARAHILEGYLLAMDNMDDVVRIIRDSKNREEAQERLMSKFGFSEIQAKAILDMRLYQLTGLEREKVEAEYAELKKLIEYLEDLLANPDKIYGVIKEDLEQIRAKYGEHRKTDLSIDEGEIDIEDLIADEPCVITLSNTGYIKRVPSDTYRQQRRGGKGVVGMSTKDEDFVEHIFSASTHDYLLCFTEEGRMYWLKAYYVPEGTRQSRGRSLANVLQMGQDEKLAAILCVRELNDDSHNLIMATKKGTVKKTVLSAYKNVRAAGINAINIDEGDELIGVKLTSGDDEIILSMRNGKAIRFNEKDARPMGRVARGVRGVRLEGDDEVVTVEIVDTESTMMAITENGYGKRTSFDEYRTQTRGGKGIISIQTTDRNGKVVSAHAVTDEHKLMLISEGGQMICIGASDLRVIGRNTQGVRLFNLKEGDKLVSAAVLEPEDESPEEPAAEEVENAEGEASVENADNAAAEPNSETDKPTDEQAGE</sequence>
<feature type="active site" description="O-(5'-phospho-DNA)-tyrosine intermediate" evidence="8 9">
    <location>
        <position position="123"/>
    </location>
</feature>
<comment type="subunit">
    <text evidence="8">Heterotetramer, composed of two GyrA and two GyrB chains. In the heterotetramer, GyrA contains the active site tyrosine that forms a transient covalent intermediate with DNA, while GyrB binds cofactors and catalyzes ATP hydrolysis.</text>
</comment>
<evidence type="ECO:0000256" key="6">
    <source>
        <dbReference type="ARBA" id="ARBA00023125"/>
    </source>
</evidence>
<dbReference type="SUPFAM" id="SSF101904">
    <property type="entry name" value="GyrA/ParC C-terminal domain-like"/>
    <property type="match status" value="1"/>
</dbReference>
<dbReference type="NCBIfam" id="NF004043">
    <property type="entry name" value="PRK05560.1"/>
    <property type="match status" value="1"/>
</dbReference>
<dbReference type="InterPro" id="IPR002205">
    <property type="entry name" value="Topo_IIA_dom_A"/>
</dbReference>
<dbReference type="Proteomes" id="UP001290861">
    <property type="component" value="Unassembled WGS sequence"/>
</dbReference>
<dbReference type="InterPro" id="IPR005743">
    <property type="entry name" value="GyrA"/>
</dbReference>
<dbReference type="PANTHER" id="PTHR43493:SF5">
    <property type="entry name" value="DNA GYRASE SUBUNIT A, CHLOROPLASTIC_MITOCHONDRIAL"/>
    <property type="match status" value="1"/>
</dbReference>
<dbReference type="Pfam" id="PF03989">
    <property type="entry name" value="DNA_gyraseA_C"/>
    <property type="match status" value="6"/>
</dbReference>
<evidence type="ECO:0000256" key="7">
    <source>
        <dbReference type="ARBA" id="ARBA00023235"/>
    </source>
</evidence>
<dbReference type="Gene3D" id="3.30.1360.40">
    <property type="match status" value="1"/>
</dbReference>
<dbReference type="InterPro" id="IPR013758">
    <property type="entry name" value="Topo_IIA_A/C_ab"/>
</dbReference>
<keyword evidence="5 8" id="KW-0799">Topoisomerase</keyword>
<comment type="catalytic activity">
    <reaction evidence="1 8 9">
        <text>ATP-dependent breakage, passage and rejoining of double-stranded DNA.</text>
        <dbReference type="EC" id="5.6.2.2"/>
    </reaction>
</comment>
<dbReference type="HAMAP" id="MF_01897">
    <property type="entry name" value="GyrA"/>
    <property type="match status" value="1"/>
</dbReference>
<dbReference type="RefSeq" id="WP_322608424.1">
    <property type="nucleotide sequence ID" value="NZ_JARVCO010000010.1"/>
</dbReference>
<dbReference type="InterPro" id="IPR013760">
    <property type="entry name" value="Topo_IIA-like_dom_sf"/>
</dbReference>
<evidence type="ECO:0000256" key="10">
    <source>
        <dbReference type="SAM" id="MobiDB-lite"/>
    </source>
</evidence>
<evidence type="ECO:0000256" key="9">
    <source>
        <dbReference type="PROSITE-ProRule" id="PRU01384"/>
    </source>
</evidence>
<accession>A0ABU5MWL8</accession>
<dbReference type="SUPFAM" id="SSF56719">
    <property type="entry name" value="Type II DNA topoisomerase"/>
    <property type="match status" value="1"/>
</dbReference>
<keyword evidence="4 8" id="KW-0067">ATP-binding</keyword>
<dbReference type="Pfam" id="PF00521">
    <property type="entry name" value="DNA_topoisoIV"/>
    <property type="match status" value="1"/>
</dbReference>
<proteinExistence type="inferred from homology"/>
<feature type="domain" description="Topo IIA-type catalytic" evidence="11">
    <location>
        <begin position="35"/>
        <end position="499"/>
    </location>
</feature>
<dbReference type="EMBL" id="JARVCO010000010">
    <property type="protein sequence ID" value="MDZ8118626.1"/>
    <property type="molecule type" value="Genomic_DNA"/>
</dbReference>
<dbReference type="InterPro" id="IPR013757">
    <property type="entry name" value="Topo_IIA_A_a_sf"/>
</dbReference>
<dbReference type="NCBIfam" id="TIGR01063">
    <property type="entry name" value="gyrA"/>
    <property type="match status" value="1"/>
</dbReference>
<keyword evidence="3 8" id="KW-0547">Nucleotide-binding</keyword>
<dbReference type="CDD" id="cd00187">
    <property type="entry name" value="TOP4c"/>
    <property type="match status" value="1"/>
</dbReference>
<evidence type="ECO:0000259" key="11">
    <source>
        <dbReference type="PROSITE" id="PS52040"/>
    </source>
</evidence>
<feature type="short sequence motif" description="GyrA-box" evidence="8">
    <location>
        <begin position="526"/>
        <end position="532"/>
    </location>
</feature>
<dbReference type="Gene3D" id="2.120.10.90">
    <property type="entry name" value="DNA gyrase/topoisomerase IV, subunit A, C-terminal"/>
    <property type="match status" value="1"/>
</dbReference>
<dbReference type="Gene3D" id="1.10.268.10">
    <property type="entry name" value="Topoisomerase, domain 3"/>
    <property type="match status" value="1"/>
</dbReference>
<reference evidence="12 13" key="1">
    <citation type="journal article" date="2024" name="Appl. Environ. Microbiol.">
        <title>Pontiella agarivorans sp. nov., a novel marine anaerobic bacterium capable of degrading macroalgal polysaccharides and fixing nitrogen.</title>
        <authorList>
            <person name="Liu N."/>
            <person name="Kivenson V."/>
            <person name="Peng X."/>
            <person name="Cui Z."/>
            <person name="Lankiewicz T.S."/>
            <person name="Gosselin K.M."/>
            <person name="English C.J."/>
            <person name="Blair E.M."/>
            <person name="O'Malley M.A."/>
            <person name="Valentine D.L."/>
        </authorList>
    </citation>
    <scope>NUCLEOTIDE SEQUENCE [LARGE SCALE GENOMIC DNA]</scope>
    <source>
        <strain evidence="12 13">NLcol2</strain>
    </source>
</reference>
<feature type="compositionally biased region" description="Basic and acidic residues" evidence="10">
    <location>
        <begin position="843"/>
        <end position="854"/>
    </location>
</feature>
<keyword evidence="8" id="KW-0963">Cytoplasm</keyword>
<keyword evidence="6 8" id="KW-0238">DNA-binding</keyword>
<comment type="function">
    <text evidence="8">A type II topoisomerase that negatively supercoils closed circular double-stranded (ds) DNA in an ATP-dependent manner to modulate DNA topology and maintain chromosomes in an underwound state. Negative supercoiling favors strand separation, and DNA replication, transcription, recombination and repair, all of which involve strand separation. Also able to catalyze the interconversion of other topological isomers of dsDNA rings, including catenanes and knotted rings. Type II topoisomerases break and join 2 DNA strands simultaneously in an ATP-dependent manner.</text>
</comment>